<reference evidence="1 2" key="1">
    <citation type="submission" date="2019-07" db="EMBL/GenBank/DDBJ databases">
        <authorList>
            <person name="Hibberd C M."/>
            <person name="Gehrig L. J."/>
            <person name="Chang H.-W."/>
            <person name="Venkatesh S."/>
        </authorList>
    </citation>
    <scope>NUCLEOTIDE SEQUENCE [LARGE SCALE GENOMIC DNA]</scope>
    <source>
        <strain evidence="1">Streptococcus_salivarius_SS_Bg39</strain>
    </source>
</reference>
<dbReference type="Proteomes" id="UP000380217">
    <property type="component" value="Unassembled WGS sequence"/>
</dbReference>
<evidence type="ECO:0000313" key="1">
    <source>
        <dbReference type="EMBL" id="VUW97578.1"/>
    </source>
</evidence>
<name>A0A3S4LN48_STRVE</name>
<accession>A0A564SRY2</accession>
<accession>A0A3S4LN48</accession>
<dbReference type="EMBL" id="CABHNJ010000018">
    <property type="protein sequence ID" value="VUW97578.1"/>
    <property type="molecule type" value="Genomic_DNA"/>
</dbReference>
<sequence length="38" mass="4478">MKENFPFTYFLLRYMLGFLAVILGIVAVLVIITYFMTK</sequence>
<organism evidence="1 2">
    <name type="scientific">Streptococcus vestibularis</name>
    <dbReference type="NCBI Taxonomy" id="1343"/>
    <lineage>
        <taxon>Bacteria</taxon>
        <taxon>Bacillati</taxon>
        <taxon>Bacillota</taxon>
        <taxon>Bacilli</taxon>
        <taxon>Lactobacillales</taxon>
        <taxon>Streptococcaceae</taxon>
        <taxon>Streptococcus</taxon>
    </lineage>
</organism>
<proteinExistence type="predicted"/>
<evidence type="ECO:0000313" key="2">
    <source>
        <dbReference type="Proteomes" id="UP000380217"/>
    </source>
</evidence>
<protein>
    <submittedName>
        <fullName evidence="1">Uncharacterized protein</fullName>
    </submittedName>
</protein>
<dbReference type="AlphaFoldDB" id="A0A3S4LN48"/>
<gene>
    <name evidence="1" type="ORF">SSSS39_00970</name>
</gene>